<organism evidence="1 2">
    <name type="scientific">Ornithinimicrobium tianjinense</name>
    <dbReference type="NCBI Taxonomy" id="1195761"/>
    <lineage>
        <taxon>Bacteria</taxon>
        <taxon>Bacillati</taxon>
        <taxon>Actinomycetota</taxon>
        <taxon>Actinomycetes</taxon>
        <taxon>Micrococcales</taxon>
        <taxon>Ornithinimicrobiaceae</taxon>
        <taxon>Ornithinimicrobium</taxon>
    </lineage>
</organism>
<accession>A0A917F4Q0</accession>
<sequence>MDTRVHEPETTRRRVEIAWVPGHDVWGRPIMEMRWHVGDSPHVTQG</sequence>
<comment type="caution">
    <text evidence="1">The sequence shown here is derived from an EMBL/GenBank/DDBJ whole genome shotgun (WGS) entry which is preliminary data.</text>
</comment>
<dbReference type="Proteomes" id="UP000605670">
    <property type="component" value="Unassembled WGS sequence"/>
</dbReference>
<dbReference type="RefSeq" id="WP_188428294.1">
    <property type="nucleotide sequence ID" value="NZ_BAABKH010000005.1"/>
</dbReference>
<gene>
    <name evidence="1" type="ORF">GCM10011366_08090</name>
</gene>
<evidence type="ECO:0000313" key="2">
    <source>
        <dbReference type="Proteomes" id="UP000605670"/>
    </source>
</evidence>
<dbReference type="EMBL" id="BMEM01000001">
    <property type="protein sequence ID" value="GGF42659.1"/>
    <property type="molecule type" value="Genomic_DNA"/>
</dbReference>
<keyword evidence="2" id="KW-1185">Reference proteome</keyword>
<reference evidence="1" key="1">
    <citation type="journal article" date="2014" name="Int. J. Syst. Evol. Microbiol.">
        <title>Complete genome sequence of Corynebacterium casei LMG S-19264T (=DSM 44701T), isolated from a smear-ripened cheese.</title>
        <authorList>
            <consortium name="US DOE Joint Genome Institute (JGI-PGF)"/>
            <person name="Walter F."/>
            <person name="Albersmeier A."/>
            <person name="Kalinowski J."/>
            <person name="Ruckert C."/>
        </authorList>
    </citation>
    <scope>NUCLEOTIDE SEQUENCE</scope>
    <source>
        <strain evidence="1">CGMCC 1.12160</strain>
    </source>
</reference>
<reference evidence="1" key="2">
    <citation type="submission" date="2020-09" db="EMBL/GenBank/DDBJ databases">
        <authorList>
            <person name="Sun Q."/>
            <person name="Zhou Y."/>
        </authorList>
    </citation>
    <scope>NUCLEOTIDE SEQUENCE</scope>
    <source>
        <strain evidence="1">CGMCC 1.12160</strain>
    </source>
</reference>
<protein>
    <submittedName>
        <fullName evidence="1">Uncharacterized protein</fullName>
    </submittedName>
</protein>
<proteinExistence type="predicted"/>
<name>A0A917F4Q0_9MICO</name>
<dbReference type="AlphaFoldDB" id="A0A917F4Q0"/>
<evidence type="ECO:0000313" key="1">
    <source>
        <dbReference type="EMBL" id="GGF42659.1"/>
    </source>
</evidence>